<name>A0A249SPQ0_9MOLU</name>
<keyword evidence="2" id="KW-1185">Reference proteome</keyword>
<dbReference type="Pfam" id="PF08282">
    <property type="entry name" value="Hydrolase_3"/>
    <property type="match status" value="1"/>
</dbReference>
<evidence type="ECO:0000313" key="2">
    <source>
        <dbReference type="Proteomes" id="UP000232229"/>
    </source>
</evidence>
<dbReference type="STRING" id="1336232.GCA_000518825_00824"/>
<organism evidence="1 2">
    <name type="scientific">Mesoplasma chauliocola</name>
    <dbReference type="NCBI Taxonomy" id="216427"/>
    <lineage>
        <taxon>Bacteria</taxon>
        <taxon>Bacillati</taxon>
        <taxon>Mycoplasmatota</taxon>
        <taxon>Mollicutes</taxon>
        <taxon>Entomoplasmatales</taxon>
        <taxon>Entomoplasmataceae</taxon>
        <taxon>Mesoplasma</taxon>
    </lineage>
</organism>
<dbReference type="InterPro" id="IPR036412">
    <property type="entry name" value="HAD-like_sf"/>
</dbReference>
<evidence type="ECO:0000313" key="1">
    <source>
        <dbReference type="EMBL" id="ASZ09451.1"/>
    </source>
</evidence>
<dbReference type="Proteomes" id="UP000232229">
    <property type="component" value="Chromosome"/>
</dbReference>
<gene>
    <name evidence="1" type="ORF">CK556_03810</name>
</gene>
<dbReference type="Gene3D" id="3.30.1240.10">
    <property type="match status" value="1"/>
</dbReference>
<dbReference type="EMBL" id="CP023173">
    <property type="protein sequence ID" value="ASZ09451.1"/>
    <property type="molecule type" value="Genomic_DNA"/>
</dbReference>
<dbReference type="GO" id="GO:0005829">
    <property type="term" value="C:cytosol"/>
    <property type="evidence" value="ECO:0007669"/>
    <property type="project" value="TreeGrafter"/>
</dbReference>
<protein>
    <submittedName>
        <fullName evidence="1">HAD family phosphatase</fullName>
    </submittedName>
</protein>
<dbReference type="GO" id="GO:0016791">
    <property type="term" value="F:phosphatase activity"/>
    <property type="evidence" value="ECO:0007669"/>
    <property type="project" value="TreeGrafter"/>
</dbReference>
<dbReference type="KEGG" id="mchc:CK556_03810"/>
<dbReference type="InterPro" id="IPR006379">
    <property type="entry name" value="HAD-SF_hydro_IIB"/>
</dbReference>
<reference evidence="1 2" key="1">
    <citation type="submission" date="2017-08" db="EMBL/GenBank/DDBJ databases">
        <title>Complete Genome Sequence of Mesoplasma chauliocola.</title>
        <authorList>
            <person name="Knight T.F.Jr."/>
            <person name="Citino T."/>
        </authorList>
    </citation>
    <scope>NUCLEOTIDE SEQUENCE [LARGE SCALE GENOMIC DNA]</scope>
    <source>
        <strain evidence="1 2">CHPA-2</strain>
    </source>
</reference>
<dbReference type="SUPFAM" id="SSF56784">
    <property type="entry name" value="HAD-like"/>
    <property type="match status" value="1"/>
</dbReference>
<dbReference type="RefSeq" id="WP_027875866.1">
    <property type="nucleotide sequence ID" value="NZ_CP023173.1"/>
</dbReference>
<dbReference type="InterPro" id="IPR023214">
    <property type="entry name" value="HAD_sf"/>
</dbReference>
<dbReference type="AlphaFoldDB" id="A0A249SPQ0"/>
<dbReference type="GO" id="GO:0000287">
    <property type="term" value="F:magnesium ion binding"/>
    <property type="evidence" value="ECO:0007669"/>
    <property type="project" value="TreeGrafter"/>
</dbReference>
<dbReference type="NCBIfam" id="TIGR01484">
    <property type="entry name" value="HAD-SF-IIB"/>
    <property type="match status" value="1"/>
</dbReference>
<dbReference type="PANTHER" id="PTHR10000:SF8">
    <property type="entry name" value="HAD SUPERFAMILY HYDROLASE-LIKE, TYPE 3"/>
    <property type="match status" value="1"/>
</dbReference>
<dbReference type="Gene3D" id="3.40.50.1000">
    <property type="entry name" value="HAD superfamily/HAD-like"/>
    <property type="match status" value="1"/>
</dbReference>
<dbReference type="PANTHER" id="PTHR10000">
    <property type="entry name" value="PHOSPHOSERINE PHOSPHATASE"/>
    <property type="match status" value="1"/>
</dbReference>
<proteinExistence type="predicted"/>
<sequence length="263" mass="31167">MKWWISDFDGTLTKINSELIEQRELNFIKEWCRKNKFLIATGRDKEYVCKLKEKYDFNYEYMIVNNGATLYKNEKLIFNIEIDMNKRTKIIEALKRIKGNFGIRLVDDKNSFTYKNFESKLMDSMVMDWWINLNQDFLALEKIILKNKYLNTICLFLENEDVSEPISLFKNIGNLKIMNTEKHLLEIVNSNTSKSKGILYLKNKYKIKECNLFVTGNDINDVEMLKDFKNSFVLNTSLPEVLKTGKHIIESVIEIKNYLNVEE</sequence>
<accession>A0A249SPQ0</accession>